<accession>A0A699XIC5</accession>
<protein>
    <submittedName>
        <fullName evidence="1">Uncharacterized protein</fullName>
    </submittedName>
</protein>
<reference evidence="1" key="1">
    <citation type="journal article" date="2019" name="Sci. Rep.">
        <title>Draft genome of Tanacetum cinerariifolium, the natural source of mosquito coil.</title>
        <authorList>
            <person name="Yamashiro T."/>
            <person name="Shiraishi A."/>
            <person name="Satake H."/>
            <person name="Nakayama K."/>
        </authorList>
    </citation>
    <scope>NUCLEOTIDE SEQUENCE</scope>
</reference>
<gene>
    <name evidence="1" type="ORF">Tci_931376</name>
</gene>
<dbReference type="EMBL" id="BKCJ011864596">
    <property type="protein sequence ID" value="GFD59407.1"/>
    <property type="molecule type" value="Genomic_DNA"/>
</dbReference>
<comment type="caution">
    <text evidence="1">The sequence shown here is derived from an EMBL/GenBank/DDBJ whole genome shotgun (WGS) entry which is preliminary data.</text>
</comment>
<name>A0A699XIC5_TANCI</name>
<sequence>VSDNEVKSYTKACSKSYDELHSQYDKLTIDFRKSQFDVLSYQAALESVEARLVSDSEDEFEPNDPPSAPSFV</sequence>
<dbReference type="AlphaFoldDB" id="A0A699XIC5"/>
<organism evidence="1">
    <name type="scientific">Tanacetum cinerariifolium</name>
    <name type="common">Dalmatian daisy</name>
    <name type="synonym">Chrysanthemum cinerariifolium</name>
    <dbReference type="NCBI Taxonomy" id="118510"/>
    <lineage>
        <taxon>Eukaryota</taxon>
        <taxon>Viridiplantae</taxon>
        <taxon>Streptophyta</taxon>
        <taxon>Embryophyta</taxon>
        <taxon>Tracheophyta</taxon>
        <taxon>Spermatophyta</taxon>
        <taxon>Magnoliopsida</taxon>
        <taxon>eudicotyledons</taxon>
        <taxon>Gunneridae</taxon>
        <taxon>Pentapetalae</taxon>
        <taxon>asterids</taxon>
        <taxon>campanulids</taxon>
        <taxon>Asterales</taxon>
        <taxon>Asteraceae</taxon>
        <taxon>Asteroideae</taxon>
        <taxon>Anthemideae</taxon>
        <taxon>Anthemidinae</taxon>
        <taxon>Tanacetum</taxon>
    </lineage>
</organism>
<feature type="non-terminal residue" evidence="1">
    <location>
        <position position="1"/>
    </location>
</feature>
<proteinExistence type="predicted"/>
<evidence type="ECO:0000313" key="1">
    <source>
        <dbReference type="EMBL" id="GFD59407.1"/>
    </source>
</evidence>